<dbReference type="OrthoDB" id="7462971at2"/>
<accession>A0A285JD71</accession>
<proteinExistence type="predicted"/>
<organism evidence="1 2">
    <name type="scientific">Pseudooceanicola antarcticus</name>
    <dbReference type="NCBI Taxonomy" id="1247613"/>
    <lineage>
        <taxon>Bacteria</taxon>
        <taxon>Pseudomonadati</taxon>
        <taxon>Pseudomonadota</taxon>
        <taxon>Alphaproteobacteria</taxon>
        <taxon>Rhodobacterales</taxon>
        <taxon>Paracoccaceae</taxon>
        <taxon>Pseudooceanicola</taxon>
    </lineage>
</organism>
<evidence type="ECO:0000313" key="2">
    <source>
        <dbReference type="Proteomes" id="UP000231655"/>
    </source>
</evidence>
<dbReference type="Proteomes" id="UP000231655">
    <property type="component" value="Unassembled WGS sequence"/>
</dbReference>
<dbReference type="EMBL" id="OBEA01000007">
    <property type="protein sequence ID" value="SNY58218.1"/>
    <property type="molecule type" value="Genomic_DNA"/>
</dbReference>
<dbReference type="RefSeq" id="WP_143516955.1">
    <property type="nucleotide sequence ID" value="NZ_OBEA01000007.1"/>
</dbReference>
<protein>
    <submittedName>
        <fullName evidence="1">Uncharacterized protein</fullName>
    </submittedName>
</protein>
<reference evidence="1 2" key="1">
    <citation type="submission" date="2017-09" db="EMBL/GenBank/DDBJ databases">
        <authorList>
            <person name="Ehlers B."/>
            <person name="Leendertz F.H."/>
        </authorList>
    </citation>
    <scope>NUCLEOTIDE SEQUENCE [LARGE SCALE GENOMIC DNA]</scope>
    <source>
        <strain evidence="1 2">CGMCC 1.12662</strain>
    </source>
</reference>
<sequence length="485" mass="55177">MALMHSYGTTLPAKVEVVEMVREAEGWMNGVQAKMKPEDESILWTAPLTGHDWTCPDTLRAIEWFRSLTEGPRLESRLDACRVHYEKSREAVEDGYSSSLFDPRDSVAWYILQAESYATDRRFWTPDEAARIVPYIRRIGQLRDHLSRVDGVEDRVARFINGDGAQPDGPIFELLVAGAWVARGYSVRFIPEQLGGSRTPDLEARKKRSRWAIEAKRMMPSAYGKRERDKGRKIAANLHDLCESLGHSVVVDVVYEKELEEYSDDFLASCVREFLPIRESRTIDHEGARITVRPVAWPVVQRVFAADYVFIGSSRMTELVNGMCDDGSYHDLRVRCRRANSRPSYADRLSRASLVNWTCTAPPAVKARAKHFKKKLTDAEGQLPDNCPGLIHVGMDSSGRSDSDQLRHYANGREAAGLIPGRSRPKWVYGNYFKVEATTRPNEALAMEETMAPYKVGRHRTRDPLPSRLLLCDDQDRAHWGAYWD</sequence>
<name>A0A285JD71_9RHOB</name>
<dbReference type="AlphaFoldDB" id="A0A285JD71"/>
<gene>
    <name evidence="1" type="ORF">SAMN06297129_3546</name>
</gene>
<evidence type="ECO:0000313" key="1">
    <source>
        <dbReference type="EMBL" id="SNY58218.1"/>
    </source>
</evidence>